<comment type="catalytic activity">
    <reaction evidence="1">
        <text>ATP + protein L-histidine = ADP + protein N-phospho-L-histidine.</text>
        <dbReference type="EC" id="2.7.13.3"/>
    </reaction>
</comment>
<dbReference type="InterPro" id="IPR005467">
    <property type="entry name" value="His_kinase_dom"/>
</dbReference>
<dbReference type="InterPro" id="IPR003594">
    <property type="entry name" value="HATPase_dom"/>
</dbReference>
<dbReference type="CDD" id="cd00082">
    <property type="entry name" value="HisKA"/>
    <property type="match status" value="1"/>
</dbReference>
<dbReference type="SUPFAM" id="SSF47384">
    <property type="entry name" value="Homodimeric domain of signal transducing histidine kinase"/>
    <property type="match status" value="1"/>
</dbReference>
<evidence type="ECO:0000259" key="10">
    <source>
        <dbReference type="PROSITE" id="PS50109"/>
    </source>
</evidence>
<dbReference type="EC" id="2.7.13.3" evidence="2"/>
<dbReference type="InterPro" id="IPR004358">
    <property type="entry name" value="Sig_transdc_His_kin-like_C"/>
</dbReference>
<dbReference type="InterPro" id="IPR003661">
    <property type="entry name" value="HisK_dim/P_dom"/>
</dbReference>
<name>A0A1H2XF25_9RHOB</name>
<feature type="region of interest" description="Disordered" evidence="9">
    <location>
        <begin position="385"/>
        <end position="417"/>
    </location>
</feature>
<feature type="region of interest" description="Disordered" evidence="9">
    <location>
        <begin position="1"/>
        <end position="24"/>
    </location>
</feature>
<dbReference type="SMART" id="SM00388">
    <property type="entry name" value="HisKA"/>
    <property type="match status" value="1"/>
</dbReference>
<dbReference type="RefSeq" id="WP_074826449.1">
    <property type="nucleotide sequence ID" value="NZ_FNNA01000002.1"/>
</dbReference>
<dbReference type="GO" id="GO:0000155">
    <property type="term" value="F:phosphorelay sensor kinase activity"/>
    <property type="evidence" value="ECO:0007669"/>
    <property type="project" value="InterPro"/>
</dbReference>
<dbReference type="OrthoDB" id="9789238at2"/>
<dbReference type="PANTHER" id="PTHR43065:SF10">
    <property type="entry name" value="PEROXIDE STRESS-ACTIVATED HISTIDINE KINASE MAK3"/>
    <property type="match status" value="1"/>
</dbReference>
<evidence type="ECO:0000256" key="4">
    <source>
        <dbReference type="ARBA" id="ARBA00022679"/>
    </source>
</evidence>
<protein>
    <recommendedName>
        <fullName evidence="2">histidine kinase</fullName>
        <ecNumber evidence="2">2.7.13.3</ecNumber>
    </recommendedName>
</protein>
<dbReference type="Proteomes" id="UP000182944">
    <property type="component" value="Unassembled WGS sequence"/>
</dbReference>
<feature type="compositionally biased region" description="Low complexity" evidence="9">
    <location>
        <begin position="7"/>
        <end position="24"/>
    </location>
</feature>
<accession>A0A1H2XF25</accession>
<evidence type="ECO:0000256" key="1">
    <source>
        <dbReference type="ARBA" id="ARBA00000085"/>
    </source>
</evidence>
<dbReference type="Gene3D" id="1.10.287.130">
    <property type="match status" value="1"/>
</dbReference>
<dbReference type="SMART" id="SM00387">
    <property type="entry name" value="HATPase_c"/>
    <property type="match status" value="1"/>
</dbReference>
<reference evidence="12" key="1">
    <citation type="submission" date="2016-10" db="EMBL/GenBank/DDBJ databases">
        <authorList>
            <person name="Varghese N."/>
            <person name="Submissions S."/>
        </authorList>
    </citation>
    <scope>NUCLEOTIDE SEQUENCE [LARGE SCALE GENOMIC DNA]</scope>
    <source>
        <strain evidence="12">DSM 29303</strain>
    </source>
</reference>
<sequence length="417" mass="43991">MARRGPSRAAPAAASARAPAPDHAPDPAALLAALPAPVASFDAEGRWTGLNEAAELWLNLSTRSVAGLFADDPALAARLRVSPPLGPLIAAAAQSEDPTLHPRLRFEISDRAGGWTLRRAALQLGALPGGGVVALIRPEGNGVTPPRHAARSAIGMAEMLAHEIKNPVAGIRGAAQLLAEGLSPEDRELTDLIVAESRRIVALLEQVERFGDTTAPQRRAVNIHDILDRARRSVRLSSAALSGGTPRMVTEYDPSLPEALVDPDRLMQLVLNLLRNAAEALDREARAPGDPRGAPLIRLRTHYDGAVRGEDGTPLPLQLEIEDDGPGIPEAIAEQIFEPFVSGRENGTGLGLALVSKIVTEHGGRIQVYSRPGRTLFRLSLPMARGTGKAADPGPAPETTRETTKETAALPGREGAS</sequence>
<evidence type="ECO:0000256" key="2">
    <source>
        <dbReference type="ARBA" id="ARBA00012438"/>
    </source>
</evidence>
<gene>
    <name evidence="11" type="ORF">SAMN05444276_102484</name>
</gene>
<dbReference type="GO" id="GO:0005524">
    <property type="term" value="F:ATP binding"/>
    <property type="evidence" value="ECO:0007669"/>
    <property type="project" value="UniProtKB-KW"/>
</dbReference>
<dbReference type="PROSITE" id="PS50109">
    <property type="entry name" value="HIS_KIN"/>
    <property type="match status" value="1"/>
</dbReference>
<keyword evidence="7" id="KW-0067">ATP-binding</keyword>
<evidence type="ECO:0000256" key="9">
    <source>
        <dbReference type="SAM" id="MobiDB-lite"/>
    </source>
</evidence>
<dbReference type="Pfam" id="PF02518">
    <property type="entry name" value="HATPase_c"/>
    <property type="match status" value="1"/>
</dbReference>
<dbReference type="InterPro" id="IPR036097">
    <property type="entry name" value="HisK_dim/P_sf"/>
</dbReference>
<evidence type="ECO:0000256" key="5">
    <source>
        <dbReference type="ARBA" id="ARBA00022741"/>
    </source>
</evidence>
<dbReference type="Gene3D" id="3.30.565.10">
    <property type="entry name" value="Histidine kinase-like ATPase, C-terminal domain"/>
    <property type="match status" value="1"/>
</dbReference>
<evidence type="ECO:0000313" key="12">
    <source>
        <dbReference type="Proteomes" id="UP000182944"/>
    </source>
</evidence>
<dbReference type="Pfam" id="PF00512">
    <property type="entry name" value="HisKA"/>
    <property type="match status" value="1"/>
</dbReference>
<keyword evidence="6 11" id="KW-0418">Kinase</keyword>
<dbReference type="PANTHER" id="PTHR43065">
    <property type="entry name" value="SENSOR HISTIDINE KINASE"/>
    <property type="match status" value="1"/>
</dbReference>
<dbReference type="STRING" id="1545044.SAMN05444276_102484"/>
<keyword evidence="8" id="KW-0902">Two-component regulatory system</keyword>
<dbReference type="SUPFAM" id="SSF55874">
    <property type="entry name" value="ATPase domain of HSP90 chaperone/DNA topoisomerase II/histidine kinase"/>
    <property type="match status" value="1"/>
</dbReference>
<dbReference type="PRINTS" id="PR00344">
    <property type="entry name" value="BCTRLSENSOR"/>
</dbReference>
<dbReference type="InterPro" id="IPR036890">
    <property type="entry name" value="HATPase_C_sf"/>
</dbReference>
<feature type="domain" description="Histidine kinase" evidence="10">
    <location>
        <begin position="159"/>
        <end position="385"/>
    </location>
</feature>
<evidence type="ECO:0000256" key="6">
    <source>
        <dbReference type="ARBA" id="ARBA00022777"/>
    </source>
</evidence>
<keyword evidence="12" id="KW-1185">Reference proteome</keyword>
<keyword evidence="4" id="KW-0808">Transferase</keyword>
<evidence type="ECO:0000256" key="7">
    <source>
        <dbReference type="ARBA" id="ARBA00022840"/>
    </source>
</evidence>
<proteinExistence type="predicted"/>
<keyword evidence="5" id="KW-0547">Nucleotide-binding</keyword>
<keyword evidence="3" id="KW-0597">Phosphoprotein</keyword>
<evidence type="ECO:0000256" key="8">
    <source>
        <dbReference type="ARBA" id="ARBA00023012"/>
    </source>
</evidence>
<dbReference type="AlphaFoldDB" id="A0A1H2XF25"/>
<evidence type="ECO:0000313" key="11">
    <source>
        <dbReference type="EMBL" id="SDW91435.1"/>
    </source>
</evidence>
<dbReference type="EMBL" id="FNNA01000002">
    <property type="protein sequence ID" value="SDW91435.1"/>
    <property type="molecule type" value="Genomic_DNA"/>
</dbReference>
<organism evidence="11 12">
    <name type="scientific">Paracoccus sanguinis</name>
    <dbReference type="NCBI Taxonomy" id="1545044"/>
    <lineage>
        <taxon>Bacteria</taxon>
        <taxon>Pseudomonadati</taxon>
        <taxon>Pseudomonadota</taxon>
        <taxon>Alphaproteobacteria</taxon>
        <taxon>Rhodobacterales</taxon>
        <taxon>Paracoccaceae</taxon>
        <taxon>Paracoccus</taxon>
    </lineage>
</organism>
<evidence type="ECO:0000256" key="3">
    <source>
        <dbReference type="ARBA" id="ARBA00022553"/>
    </source>
</evidence>